<dbReference type="GO" id="GO:0016757">
    <property type="term" value="F:glycosyltransferase activity"/>
    <property type="evidence" value="ECO:0007669"/>
    <property type="project" value="InterPro"/>
</dbReference>
<accession>A0A0A2AIQ6</accession>
<dbReference type="eggNOG" id="COG0438">
    <property type="taxonomic scope" value="Bacteria"/>
</dbReference>
<dbReference type="InterPro" id="IPR001296">
    <property type="entry name" value="Glyco_trans_1"/>
</dbReference>
<sequence length="348" mass="40861">MKNKLIRFIHLLPLDCTGGVECAAKTAKNISKGNIFFSLFYISQKSRNYKSKILDFLDYLRDSFLSVFKILKYSPDVLIISLWKSCIVGIFIKILKPKVKIILFLHSSNLNFVDYFFNNLIGIISFEIWADSEITLTNRLNSFIFINKKKTNKVISFILNKEKPLPFNSVETNFIFWGRLHRIKNIRKSIDIFYSIYKKIKKSKFIIIGPDDGDYLNLRKYIIELDLEKNVKIYKEMSFDKIKNFAKESSFFIQSSLSEGMGISVLESMQLGIVPIVTNVGNIKNYCRDNFNSIIIDESSTKKILEISKNHDKYLYLRKNAIETWRFKTIYKKDIYENCLRLSYKLNN</sequence>
<dbReference type="GO" id="GO:0009103">
    <property type="term" value="P:lipopolysaccharide biosynthetic process"/>
    <property type="evidence" value="ECO:0007669"/>
    <property type="project" value="TreeGrafter"/>
</dbReference>
<evidence type="ECO:0000313" key="3">
    <source>
        <dbReference type="EMBL" id="KGG00319.1"/>
    </source>
</evidence>
<evidence type="ECO:0000259" key="2">
    <source>
        <dbReference type="Pfam" id="PF00534"/>
    </source>
</evidence>
<protein>
    <recommendedName>
        <fullName evidence="2">Glycosyl transferase family 1 domain-containing protein</fullName>
    </recommendedName>
</protein>
<dbReference type="Gene3D" id="3.40.50.2000">
    <property type="entry name" value="Glycogen Phosphorylase B"/>
    <property type="match status" value="2"/>
</dbReference>
<dbReference type="PANTHER" id="PTHR46401">
    <property type="entry name" value="GLYCOSYLTRANSFERASE WBBK-RELATED"/>
    <property type="match status" value="1"/>
</dbReference>
<proteinExistence type="predicted"/>
<comment type="caution">
    <text evidence="3">The sequence shown here is derived from an EMBL/GenBank/DDBJ whole genome shotgun (WGS) entry which is preliminary data.</text>
</comment>
<keyword evidence="1" id="KW-0808">Transferase</keyword>
<organism evidence="3 4">
    <name type="scientific">Prochlorococcus marinus str. MIT 9314</name>
    <dbReference type="NCBI Taxonomy" id="167548"/>
    <lineage>
        <taxon>Bacteria</taxon>
        <taxon>Bacillati</taxon>
        <taxon>Cyanobacteriota</taxon>
        <taxon>Cyanophyceae</taxon>
        <taxon>Synechococcales</taxon>
        <taxon>Prochlorococcaceae</taxon>
        <taxon>Prochlorococcus</taxon>
    </lineage>
</organism>
<name>A0A0A2AIQ6_PROMR</name>
<dbReference type="AlphaFoldDB" id="A0A0A2AIQ6"/>
<dbReference type="RefSeq" id="WP_032516471.1">
    <property type="nucleotide sequence ID" value="NZ_JNAO01000013.1"/>
</dbReference>
<gene>
    <name evidence="3" type="ORF">EU98_1851</name>
</gene>
<dbReference type="Proteomes" id="UP000030533">
    <property type="component" value="Unassembled WGS sequence"/>
</dbReference>
<dbReference type="Pfam" id="PF00534">
    <property type="entry name" value="Glycos_transf_1"/>
    <property type="match status" value="1"/>
</dbReference>
<evidence type="ECO:0000313" key="4">
    <source>
        <dbReference type="Proteomes" id="UP000030533"/>
    </source>
</evidence>
<dbReference type="STRING" id="167548.EU98_1851"/>
<dbReference type="PANTHER" id="PTHR46401:SF2">
    <property type="entry name" value="GLYCOSYLTRANSFERASE WBBK-RELATED"/>
    <property type="match status" value="1"/>
</dbReference>
<dbReference type="EMBL" id="JNAO01000013">
    <property type="protein sequence ID" value="KGG00319.1"/>
    <property type="molecule type" value="Genomic_DNA"/>
</dbReference>
<feature type="domain" description="Glycosyl transferase family 1" evidence="2">
    <location>
        <begin position="163"/>
        <end position="323"/>
    </location>
</feature>
<evidence type="ECO:0000256" key="1">
    <source>
        <dbReference type="ARBA" id="ARBA00022679"/>
    </source>
</evidence>
<dbReference type="SUPFAM" id="SSF53756">
    <property type="entry name" value="UDP-Glycosyltransferase/glycogen phosphorylase"/>
    <property type="match status" value="1"/>
</dbReference>
<reference evidence="4" key="1">
    <citation type="journal article" date="2014" name="Sci. Data">
        <title>Genomes of diverse isolates of the marine cyanobacterium Prochlorococcus.</title>
        <authorList>
            <person name="Biller S."/>
            <person name="Berube P."/>
            <person name="Thompson J."/>
            <person name="Kelly L."/>
            <person name="Roggensack S."/>
            <person name="Awad L."/>
            <person name="Roache-Johnson K."/>
            <person name="Ding H."/>
            <person name="Giovannoni S.J."/>
            <person name="Moore L.R."/>
            <person name="Chisholm S.W."/>
        </authorList>
    </citation>
    <scope>NUCLEOTIDE SEQUENCE [LARGE SCALE GENOMIC DNA]</scope>
    <source>
        <strain evidence="4">MIT 9314</strain>
    </source>
</reference>